<dbReference type="SUPFAM" id="SSF49503">
    <property type="entry name" value="Cupredoxins"/>
    <property type="match status" value="1"/>
</dbReference>
<reference evidence="1" key="1">
    <citation type="submission" date="2023-03" db="EMBL/GenBank/DDBJ databases">
        <title>Massive genome expansion in bonnet fungi (Mycena s.s.) driven by repeated elements and novel gene families across ecological guilds.</title>
        <authorList>
            <consortium name="Lawrence Berkeley National Laboratory"/>
            <person name="Harder C.B."/>
            <person name="Miyauchi S."/>
            <person name="Viragh M."/>
            <person name="Kuo A."/>
            <person name="Thoen E."/>
            <person name="Andreopoulos B."/>
            <person name="Lu D."/>
            <person name="Skrede I."/>
            <person name="Drula E."/>
            <person name="Henrissat B."/>
            <person name="Morin E."/>
            <person name="Kohler A."/>
            <person name="Barry K."/>
            <person name="LaButti K."/>
            <person name="Morin E."/>
            <person name="Salamov A."/>
            <person name="Lipzen A."/>
            <person name="Mereny Z."/>
            <person name="Hegedus B."/>
            <person name="Baldrian P."/>
            <person name="Stursova M."/>
            <person name="Weitz H."/>
            <person name="Taylor A."/>
            <person name="Grigoriev I.V."/>
            <person name="Nagy L.G."/>
            <person name="Martin F."/>
            <person name="Kauserud H."/>
        </authorList>
    </citation>
    <scope>NUCLEOTIDE SEQUENCE</scope>
    <source>
        <strain evidence="1">9144</strain>
    </source>
</reference>
<dbReference type="EMBL" id="JARJCW010000012">
    <property type="protein sequence ID" value="KAJ7218603.1"/>
    <property type="molecule type" value="Genomic_DNA"/>
</dbReference>
<keyword evidence="2" id="KW-1185">Reference proteome</keyword>
<evidence type="ECO:0008006" key="3">
    <source>
        <dbReference type="Google" id="ProtNLM"/>
    </source>
</evidence>
<gene>
    <name evidence="1" type="ORF">GGX14DRAFT_595386</name>
</gene>
<dbReference type="InterPro" id="IPR052953">
    <property type="entry name" value="Ser-rich/MCO-related"/>
</dbReference>
<proteinExistence type="predicted"/>
<organism evidence="1 2">
    <name type="scientific">Mycena pura</name>
    <dbReference type="NCBI Taxonomy" id="153505"/>
    <lineage>
        <taxon>Eukaryota</taxon>
        <taxon>Fungi</taxon>
        <taxon>Dikarya</taxon>
        <taxon>Basidiomycota</taxon>
        <taxon>Agaricomycotina</taxon>
        <taxon>Agaricomycetes</taxon>
        <taxon>Agaricomycetidae</taxon>
        <taxon>Agaricales</taxon>
        <taxon>Marasmiineae</taxon>
        <taxon>Mycenaceae</taxon>
        <taxon>Mycena</taxon>
    </lineage>
</organism>
<name>A0AAD6VSY1_9AGAR</name>
<sequence>EYLIKVGAGLTYTPSNISAAVGDTVTFEFHPKNHTSSFADPCHALAGGNGFKSGLCPMAATATNFPTLNITSHDMNPIWGYCGQQGPPVHCQQGMMFSINAKEDGPNNFAAF</sequence>
<evidence type="ECO:0000313" key="1">
    <source>
        <dbReference type="EMBL" id="KAJ7218603.1"/>
    </source>
</evidence>
<dbReference type="PANTHER" id="PTHR34883">
    <property type="entry name" value="SERINE-RICH PROTEIN, PUTATIVE-RELATED-RELATED"/>
    <property type="match status" value="1"/>
</dbReference>
<dbReference type="InterPro" id="IPR008972">
    <property type="entry name" value="Cupredoxin"/>
</dbReference>
<dbReference type="Proteomes" id="UP001219525">
    <property type="component" value="Unassembled WGS sequence"/>
</dbReference>
<dbReference type="Gene3D" id="2.60.40.420">
    <property type="entry name" value="Cupredoxins - blue copper proteins"/>
    <property type="match status" value="1"/>
</dbReference>
<protein>
    <recommendedName>
        <fullName evidence="3">Cupredoxin</fullName>
    </recommendedName>
</protein>
<accession>A0AAD6VSY1</accession>
<feature type="non-terminal residue" evidence="1">
    <location>
        <position position="1"/>
    </location>
</feature>
<feature type="non-terminal residue" evidence="1">
    <location>
        <position position="112"/>
    </location>
</feature>
<dbReference type="AlphaFoldDB" id="A0AAD6VSY1"/>
<comment type="caution">
    <text evidence="1">The sequence shown here is derived from an EMBL/GenBank/DDBJ whole genome shotgun (WGS) entry which is preliminary data.</text>
</comment>
<dbReference type="PANTHER" id="PTHR34883:SF15">
    <property type="entry name" value="EXTRACELLULAR SERINE-RICH PROTEIN"/>
    <property type="match status" value="1"/>
</dbReference>
<evidence type="ECO:0000313" key="2">
    <source>
        <dbReference type="Proteomes" id="UP001219525"/>
    </source>
</evidence>